<dbReference type="InterPro" id="IPR036539">
    <property type="entry name" value="Cyt_c_oxidase_su7a_sf"/>
</dbReference>
<dbReference type="GO" id="GO:0006123">
    <property type="term" value="P:mitochondrial electron transport, cytochrome c to oxygen"/>
    <property type="evidence" value="ECO:0007669"/>
    <property type="project" value="InterPro"/>
</dbReference>
<evidence type="ECO:0000256" key="4">
    <source>
        <dbReference type="ARBA" id="ARBA00023128"/>
    </source>
</evidence>
<proteinExistence type="inferred from homology"/>
<dbReference type="GO" id="GO:0045277">
    <property type="term" value="C:respiratory chain complex IV"/>
    <property type="evidence" value="ECO:0007669"/>
    <property type="project" value="InterPro"/>
</dbReference>
<evidence type="ECO:0000256" key="3">
    <source>
        <dbReference type="ARBA" id="ARBA00022792"/>
    </source>
</evidence>
<evidence type="ECO:0000256" key="2">
    <source>
        <dbReference type="ARBA" id="ARBA00009331"/>
    </source>
</evidence>
<keyword evidence="3" id="KW-0999">Mitochondrion inner membrane</keyword>
<comment type="similarity">
    <text evidence="2">Belongs to the cytochrome c oxidase VIIa family.</text>
</comment>
<sequence length="89" mass="9779">MSLLRSALAPLARNSRSFVSSPASRSATDQVPSGYKQLQVRADRFNINDGKPIFVKGGSLDSILYKLTMGASLVAVIWDVVLYYDLSQR</sequence>
<protein>
    <submittedName>
        <fullName evidence="6">Putative cytochrome c oxidase subunit viia</fullName>
    </submittedName>
</protein>
<organism evidence="6">
    <name type="scientific">Triatoma dimidiata</name>
    <name type="common">Kissing bug</name>
    <name type="synonym">Meccus dimidiatus</name>
    <dbReference type="NCBI Taxonomy" id="72491"/>
    <lineage>
        <taxon>Eukaryota</taxon>
        <taxon>Metazoa</taxon>
        <taxon>Ecdysozoa</taxon>
        <taxon>Arthropoda</taxon>
        <taxon>Hexapoda</taxon>
        <taxon>Insecta</taxon>
        <taxon>Pterygota</taxon>
        <taxon>Neoptera</taxon>
        <taxon>Paraneoptera</taxon>
        <taxon>Hemiptera</taxon>
        <taxon>Heteroptera</taxon>
        <taxon>Panheteroptera</taxon>
        <taxon>Cimicomorpha</taxon>
        <taxon>Reduviidae</taxon>
        <taxon>Triatominae</taxon>
        <taxon>Triatoma</taxon>
    </lineage>
</organism>
<dbReference type="EMBL" id="GECL01003543">
    <property type="protein sequence ID" value="JAP02581.1"/>
    <property type="molecule type" value="Transcribed_RNA"/>
</dbReference>
<dbReference type="GO" id="GO:0005743">
    <property type="term" value="C:mitochondrial inner membrane"/>
    <property type="evidence" value="ECO:0007669"/>
    <property type="project" value="UniProtKB-SubCell"/>
</dbReference>
<evidence type="ECO:0000256" key="1">
    <source>
        <dbReference type="ARBA" id="ARBA00004273"/>
    </source>
</evidence>
<accession>A0A0V0G5M4</accession>
<dbReference type="AlphaFoldDB" id="A0A0V0G5M4"/>
<evidence type="ECO:0000256" key="5">
    <source>
        <dbReference type="ARBA" id="ARBA00023136"/>
    </source>
</evidence>
<evidence type="ECO:0000313" key="6">
    <source>
        <dbReference type="EMBL" id="JAP02581.1"/>
    </source>
</evidence>
<keyword evidence="5" id="KW-0472">Membrane</keyword>
<reference evidence="6" key="1">
    <citation type="journal article" date="2018" name="J. Proteomics">
        <title>Exploring the molecular complexity of Triatoma dimidiata sialome.</title>
        <authorList>
            <person name="Santiago P.B."/>
            <person name="de Araujo C.N."/>
            <person name="Charneau S."/>
            <person name="Bastos I.M.D."/>
            <person name="Assumpcao T.C.F."/>
            <person name="Queiroz R.M.L."/>
            <person name="Praca Y.R."/>
            <person name="Cordeiro T.M."/>
            <person name="Garcia C.H.S."/>
            <person name="da Silva I.G."/>
            <person name="Raiol T."/>
            <person name="Motta F.N."/>
            <person name="de Araujo Oliveira J.V."/>
            <person name="de Sousa M.V."/>
            <person name="Ribeiro J.M.C."/>
            <person name="de Santana J.M."/>
        </authorList>
    </citation>
    <scope>NUCLEOTIDE SEQUENCE</scope>
    <source>
        <strain evidence="6">Santander</strain>
        <tissue evidence="6">Salivary glands</tissue>
    </source>
</reference>
<dbReference type="Gene3D" id="4.10.91.10">
    <property type="entry name" value="Cytochrome c oxidase, subunit VIIa"/>
    <property type="match status" value="1"/>
</dbReference>
<dbReference type="SUPFAM" id="SSF81419">
    <property type="entry name" value="Mitochondrial cytochrome c oxidase subunit VIIa"/>
    <property type="match status" value="1"/>
</dbReference>
<keyword evidence="4" id="KW-0496">Mitochondrion</keyword>
<comment type="subcellular location">
    <subcellularLocation>
        <location evidence="1">Mitochondrion inner membrane</location>
    </subcellularLocation>
</comment>
<name>A0A0V0G5M4_TRIDM</name>